<dbReference type="PROSITE" id="PS00107">
    <property type="entry name" value="PROTEIN_KINASE_ATP"/>
    <property type="match status" value="1"/>
</dbReference>
<dbReference type="InterPro" id="IPR051585">
    <property type="entry name" value="STE20_Ser/Thr_Kinases"/>
</dbReference>
<dbReference type="SMART" id="SM00220">
    <property type="entry name" value="S_TKc"/>
    <property type="match status" value="1"/>
</dbReference>
<proteinExistence type="predicted"/>
<evidence type="ECO:0000256" key="9">
    <source>
        <dbReference type="SAM" id="MobiDB-lite"/>
    </source>
</evidence>
<evidence type="ECO:0000256" key="8">
    <source>
        <dbReference type="SAM" id="Coils"/>
    </source>
</evidence>
<dbReference type="InterPro" id="IPR008271">
    <property type="entry name" value="Ser/Thr_kinase_AS"/>
</dbReference>
<dbReference type="InterPro" id="IPR000719">
    <property type="entry name" value="Prot_kinase_dom"/>
</dbReference>
<dbReference type="PANTHER" id="PTHR46538">
    <property type="entry name" value="PROTEIN KINASE DOMAIN-CONTAINING PROTEIN"/>
    <property type="match status" value="1"/>
</dbReference>
<dbReference type="InterPro" id="IPR022165">
    <property type="entry name" value="PKK"/>
</dbReference>
<keyword evidence="8" id="KW-0175">Coiled coil</keyword>
<dbReference type="FunFam" id="1.10.510.10:FF:000081">
    <property type="entry name" value="STE20-like serine/threonine-protein kinase"/>
    <property type="match status" value="1"/>
</dbReference>
<reference evidence="11" key="1">
    <citation type="submission" date="2020-07" db="EMBL/GenBank/DDBJ databases">
        <title>Multicomponent nature underlies the extraordinary mechanical properties of spider dragline silk.</title>
        <authorList>
            <person name="Kono N."/>
            <person name="Nakamura H."/>
            <person name="Mori M."/>
            <person name="Yoshida Y."/>
            <person name="Ohtoshi R."/>
            <person name="Malay A.D."/>
            <person name="Moran D.A.P."/>
            <person name="Tomita M."/>
            <person name="Numata K."/>
            <person name="Arakawa K."/>
        </authorList>
    </citation>
    <scope>NUCLEOTIDE SEQUENCE</scope>
</reference>
<dbReference type="Gene3D" id="1.10.510.10">
    <property type="entry name" value="Transferase(Phosphotransferase) domain 1"/>
    <property type="match status" value="1"/>
</dbReference>
<keyword evidence="12" id="KW-1185">Reference proteome</keyword>
<evidence type="ECO:0000313" key="11">
    <source>
        <dbReference type="EMBL" id="GFR32474.1"/>
    </source>
</evidence>
<dbReference type="PROSITE" id="PS50011">
    <property type="entry name" value="PROTEIN_KINASE_DOM"/>
    <property type="match status" value="1"/>
</dbReference>
<feature type="compositionally biased region" description="Basic and acidic residues" evidence="9">
    <location>
        <begin position="381"/>
        <end position="397"/>
    </location>
</feature>
<dbReference type="Pfam" id="PF00069">
    <property type="entry name" value="Pkinase"/>
    <property type="match status" value="1"/>
</dbReference>
<evidence type="ECO:0000313" key="12">
    <source>
        <dbReference type="Proteomes" id="UP000887116"/>
    </source>
</evidence>
<dbReference type="GO" id="GO:0005524">
    <property type="term" value="F:ATP binding"/>
    <property type="evidence" value="ECO:0007669"/>
    <property type="project" value="UniProtKB-UniRule"/>
</dbReference>
<keyword evidence="4 7" id="KW-0547">Nucleotide-binding</keyword>
<feature type="coiled-coil region" evidence="8">
    <location>
        <begin position="1258"/>
        <end position="1343"/>
    </location>
</feature>
<dbReference type="EMBL" id="BMAO01029536">
    <property type="protein sequence ID" value="GFR32474.1"/>
    <property type="molecule type" value="Genomic_DNA"/>
</dbReference>
<dbReference type="PROSITE" id="PS00108">
    <property type="entry name" value="PROTEIN_KINASE_ST"/>
    <property type="match status" value="1"/>
</dbReference>
<protein>
    <recommendedName>
        <fullName evidence="10">Protein kinase domain-containing protein</fullName>
    </recommendedName>
</protein>
<dbReference type="CDD" id="cd06611">
    <property type="entry name" value="STKc_SLK_like"/>
    <property type="match status" value="1"/>
</dbReference>
<dbReference type="SUPFAM" id="SSF56112">
    <property type="entry name" value="Protein kinase-like (PK-like)"/>
    <property type="match status" value="1"/>
</dbReference>
<dbReference type="FunFam" id="3.30.200.20:FF:000353">
    <property type="entry name" value="Sterile20-like kinase, isoform B"/>
    <property type="match status" value="1"/>
</dbReference>
<evidence type="ECO:0000256" key="1">
    <source>
        <dbReference type="ARBA" id="ARBA00022527"/>
    </source>
</evidence>
<evidence type="ECO:0000256" key="7">
    <source>
        <dbReference type="PROSITE-ProRule" id="PRU10141"/>
    </source>
</evidence>
<dbReference type="Proteomes" id="UP000887116">
    <property type="component" value="Unassembled WGS sequence"/>
</dbReference>
<feature type="compositionally biased region" description="Polar residues" evidence="9">
    <location>
        <begin position="881"/>
        <end position="891"/>
    </location>
</feature>
<evidence type="ECO:0000259" key="10">
    <source>
        <dbReference type="PROSITE" id="PS50011"/>
    </source>
</evidence>
<dbReference type="Pfam" id="PF12474">
    <property type="entry name" value="PKK"/>
    <property type="match status" value="2"/>
</dbReference>
<feature type="domain" description="Protein kinase" evidence="10">
    <location>
        <begin position="40"/>
        <end position="298"/>
    </location>
</feature>
<organism evidence="11 12">
    <name type="scientific">Trichonephila clavata</name>
    <name type="common">Joro spider</name>
    <name type="synonym">Nephila clavata</name>
    <dbReference type="NCBI Taxonomy" id="2740835"/>
    <lineage>
        <taxon>Eukaryota</taxon>
        <taxon>Metazoa</taxon>
        <taxon>Ecdysozoa</taxon>
        <taxon>Arthropoda</taxon>
        <taxon>Chelicerata</taxon>
        <taxon>Arachnida</taxon>
        <taxon>Araneae</taxon>
        <taxon>Araneomorphae</taxon>
        <taxon>Entelegynae</taxon>
        <taxon>Araneoidea</taxon>
        <taxon>Nephilidae</taxon>
        <taxon>Trichonephila</taxon>
    </lineage>
</organism>
<accession>A0A8X6HZ33</accession>
<dbReference type="GO" id="GO:0004674">
    <property type="term" value="F:protein serine/threonine kinase activity"/>
    <property type="evidence" value="ECO:0007669"/>
    <property type="project" value="UniProtKB-KW"/>
</dbReference>
<evidence type="ECO:0000256" key="4">
    <source>
        <dbReference type="ARBA" id="ARBA00022741"/>
    </source>
</evidence>
<evidence type="ECO:0000256" key="2">
    <source>
        <dbReference type="ARBA" id="ARBA00022553"/>
    </source>
</evidence>
<keyword evidence="5" id="KW-0418">Kinase</keyword>
<gene>
    <name evidence="11" type="primary">STK10</name>
    <name evidence="11" type="ORF">TNCT_243281</name>
</gene>
<dbReference type="InterPro" id="IPR011009">
    <property type="entry name" value="Kinase-like_dom_sf"/>
</dbReference>
<dbReference type="InterPro" id="IPR017441">
    <property type="entry name" value="Protein_kinase_ATP_BS"/>
</dbReference>
<feature type="region of interest" description="Disordered" evidence="9">
    <location>
        <begin position="858"/>
        <end position="891"/>
    </location>
</feature>
<feature type="coiled-coil region" evidence="8">
    <location>
        <begin position="1120"/>
        <end position="1148"/>
    </location>
</feature>
<evidence type="ECO:0000256" key="6">
    <source>
        <dbReference type="ARBA" id="ARBA00022840"/>
    </source>
</evidence>
<keyword evidence="3" id="KW-0808">Transferase</keyword>
<sequence>MSFFSNFRKIFNIGNVTGSENKRKKIYNNIRFNENPEDIWEIVGELGDGAFGKVYKAVNKENKELAAAKICELKGEDDLDDFTVEIDILTECRHPNIVGLVEAFFHESKLWMMIEFCEGGAVDSIMIDLEKPLTEPQIRYICHEMCKGLDFLHSKKVIHRDLKAGNVLLTLEAGVKLADFGVSAKNKDTLQKRDSFIGTPYWMAPEVVMCETFRDNLYDYKADIWSLGITLIEFAQMEPPNHELSPMRVLLKIQKSDPPTLDQPSKWSKEFSMFLGKCLVKDPQSRPSASELLRHPFIVNATERKPLFELIVEYKAEVFEEVMEEADDESESTISTTCRNSRLSIDSEVGLDNVSNFSEPIEDLSGISRGDYLENGEIKSLRSEDLKTPDGNEDVSKHGNAITSDTSDSVICSMKSCDSLYLTSPKDLTEIDDSEINVTITHSGESKSETDLSLKSKLKINKSLSDSSINDAKSELGKPFSLQNVEMIKKETVCDIEENVSVPAEPFQDSCQELDQNNTMCVNEVLSFKENSTANINVDSDCVGGSNLSITSITEELEASDKAILHSTLIDKLEDGNESITLQYESMNDTVCASKESSFDTKNAFNTSDQEVIIGTKTSDPFDPNPDGVQQQIESSEVKNISIEAPVTSNSAMEPDSTSVKKEKLRGYDIPDKAVQNDIKNVVQDLILEVDKSSNVSEKMGFIFHELESSVNLEKENKMNTKPEEPKCSQLLSLEVAEETSFILEDKTVPEAVSNVLNVTDIDPIKCISDESHHLISKEAPSPTHSNKDSIINEECVRLNKDEKSDNSLSDSILSPDVHTLSDETYVDTDKTSSSVDKKDYNAITAIDESGIAGFSIKTENNEKTEKRDKRCELSTEQNKESTSVTSSNDQTQIILRRKEKPPTVHVKRPGAVSNTSQRIRQKTLKKTRKFMIDGVVVTTTTSKVIYGDEDKQMKDDHVLRKLELRELKMLQKLETKQFQDLSAKAQTSREQAEKRFEQEMSNLIRGYDADLEALVRQQKQQLDRAEQQQDIDLKIASKKVRAEQDRELRAFRENLKHELKLLKHEIDLLPKDKRKDAFKEKKEKLDIEHSKKELEFLKKLNINHELSMKRLSDSYAAKIALLERQFLQQKQQLLRAREAAIWELEERHLQEKHQLSKRQLKDIFFLQRHQMLVRHEKELEQVKRMNACKEEELLKWQAIERRQLPKRIRAEMKTRELMFRESLRISVVNLSESPDEEREKIRKFQDGEKKRYKAEQLRHEQKQKKQLEELRMSAETTLKELEQLQNEKRKMLMEHETSKLKQLEDQHAIELQEWKGSLKPRKQSLEEEFVSQRDEQESLLKERMNETYSPPCIPETELFNLSCP</sequence>
<feature type="region of interest" description="Disordered" evidence="9">
    <location>
        <begin position="381"/>
        <end position="402"/>
    </location>
</feature>
<feature type="binding site" evidence="7">
    <location>
        <position position="69"/>
    </location>
    <ligand>
        <name>ATP</name>
        <dbReference type="ChEBI" id="CHEBI:30616"/>
    </ligand>
</feature>
<keyword evidence="2" id="KW-0597">Phosphoprotein</keyword>
<comment type="caution">
    <text evidence="11">The sequence shown here is derived from an EMBL/GenBank/DDBJ whole genome shotgun (WGS) entry which is preliminary data.</text>
</comment>
<dbReference type="OrthoDB" id="10027016at2759"/>
<keyword evidence="1" id="KW-0723">Serine/threonine-protein kinase</keyword>
<keyword evidence="6 7" id="KW-0067">ATP-binding</keyword>
<dbReference type="Gene3D" id="3.30.200.20">
    <property type="entry name" value="Phosphorylase Kinase, domain 1"/>
    <property type="match status" value="1"/>
</dbReference>
<evidence type="ECO:0000256" key="3">
    <source>
        <dbReference type="ARBA" id="ARBA00022679"/>
    </source>
</evidence>
<name>A0A8X6HZ33_TRICU</name>
<evidence type="ECO:0000256" key="5">
    <source>
        <dbReference type="ARBA" id="ARBA00022777"/>
    </source>
</evidence>
<dbReference type="PANTHER" id="PTHR46538:SF3">
    <property type="entry name" value="PROTEIN KINASE DOMAIN-CONTAINING PROTEIN"/>
    <property type="match status" value="1"/>
</dbReference>
<feature type="compositionally biased region" description="Basic and acidic residues" evidence="9">
    <location>
        <begin position="860"/>
        <end position="880"/>
    </location>
</feature>